<sequence>MAQSGPGGEKTEKPTPQRLKKARKEGQIPRTQELGTWVGAVAASFLLPMMVGKSFDGARQLFLQIGQVARQPDLEAINRLLGQALSTFLVAVLPMAAGIMVVGVLSSAAQGGIVFASKPIKPSFSKLNPFPGLKRMFGGHSAWETAKALIKTVAIGVAILMTVDDAKNLVASSGSMPLGTVASVFTGSALTMIRVAALTGLVLAVADYLVVRMQTMKKLKMSLYEIKQEHKQQEGDPHVKGHRRAVMMAQARNRMMTDVTTADVLLTNPTHVAVALKYSPAFGAPRVVAKGSGEVARRLRELAAEHGVPQVRDIPLARALHGSCDLGQEVPPQLFTAVARVLAFVMQLGTRGIRGGVHQPGFSPPDTTGLPVAGRRRATPVAGGGTGAVDGVSAA</sequence>
<accession>A0A1G7LKR9</accession>
<dbReference type="Proteomes" id="UP000198863">
    <property type="component" value="Unassembled WGS sequence"/>
</dbReference>
<dbReference type="InterPro" id="IPR029025">
    <property type="entry name" value="T3SS_substrate_exporter_C"/>
</dbReference>
<keyword evidence="4" id="KW-1185">Reference proteome</keyword>
<name>A0A1G7LKR9_9ACTN</name>
<protein>
    <submittedName>
        <fullName evidence="3">Flagellar biosynthetic protein FlhB</fullName>
    </submittedName>
</protein>
<dbReference type="OrthoDB" id="9807950at2"/>
<keyword evidence="3" id="KW-0969">Cilium</keyword>
<evidence type="ECO:0000313" key="4">
    <source>
        <dbReference type="Proteomes" id="UP000198863"/>
    </source>
</evidence>
<dbReference type="RefSeq" id="WP_091057120.1">
    <property type="nucleotide sequence ID" value="NZ_FNCF01000001.1"/>
</dbReference>
<dbReference type="EMBL" id="FNCF01000001">
    <property type="protein sequence ID" value="SDF49976.1"/>
    <property type="molecule type" value="Genomic_DNA"/>
</dbReference>
<dbReference type="GO" id="GO:0009306">
    <property type="term" value="P:protein secretion"/>
    <property type="evidence" value="ECO:0007669"/>
    <property type="project" value="InterPro"/>
</dbReference>
<feature type="region of interest" description="Disordered" evidence="1">
    <location>
        <begin position="1"/>
        <end position="27"/>
    </location>
</feature>
<dbReference type="PANTHER" id="PTHR30531">
    <property type="entry name" value="FLAGELLAR BIOSYNTHETIC PROTEIN FLHB"/>
    <property type="match status" value="1"/>
</dbReference>
<feature type="transmembrane region" description="Helical" evidence="2">
    <location>
        <begin position="183"/>
        <end position="211"/>
    </location>
</feature>
<proteinExistence type="predicted"/>
<evidence type="ECO:0000256" key="2">
    <source>
        <dbReference type="SAM" id="Phobius"/>
    </source>
</evidence>
<keyword evidence="2" id="KW-0812">Transmembrane</keyword>
<dbReference type="SUPFAM" id="SSF160544">
    <property type="entry name" value="EscU C-terminal domain-like"/>
    <property type="match status" value="1"/>
</dbReference>
<dbReference type="PRINTS" id="PR00950">
    <property type="entry name" value="TYPE3IMSPROT"/>
</dbReference>
<organism evidence="3 4">
    <name type="scientific">Klenkia brasiliensis</name>
    <dbReference type="NCBI Taxonomy" id="333142"/>
    <lineage>
        <taxon>Bacteria</taxon>
        <taxon>Bacillati</taxon>
        <taxon>Actinomycetota</taxon>
        <taxon>Actinomycetes</taxon>
        <taxon>Geodermatophilales</taxon>
        <taxon>Geodermatophilaceae</taxon>
        <taxon>Klenkia</taxon>
    </lineage>
</organism>
<dbReference type="AlphaFoldDB" id="A0A1G7LKR9"/>
<gene>
    <name evidence="3" type="ORF">SAMN05660324_0301</name>
</gene>
<evidence type="ECO:0000256" key="1">
    <source>
        <dbReference type="SAM" id="MobiDB-lite"/>
    </source>
</evidence>
<reference evidence="4" key="1">
    <citation type="submission" date="2016-10" db="EMBL/GenBank/DDBJ databases">
        <authorList>
            <person name="Varghese N."/>
            <person name="Submissions S."/>
        </authorList>
    </citation>
    <scope>NUCLEOTIDE SEQUENCE [LARGE SCALE GENOMIC DNA]</scope>
    <source>
        <strain evidence="4">DSM 44526</strain>
    </source>
</reference>
<keyword evidence="3" id="KW-0282">Flagellum</keyword>
<dbReference type="Pfam" id="PF01312">
    <property type="entry name" value="Bac_export_2"/>
    <property type="match status" value="1"/>
</dbReference>
<dbReference type="GO" id="GO:0005886">
    <property type="term" value="C:plasma membrane"/>
    <property type="evidence" value="ECO:0007669"/>
    <property type="project" value="TreeGrafter"/>
</dbReference>
<keyword evidence="2" id="KW-0472">Membrane</keyword>
<keyword evidence="2" id="KW-1133">Transmembrane helix</keyword>
<dbReference type="PANTHER" id="PTHR30531:SF12">
    <property type="entry name" value="FLAGELLAR BIOSYNTHETIC PROTEIN FLHB"/>
    <property type="match status" value="1"/>
</dbReference>
<dbReference type="InterPro" id="IPR006135">
    <property type="entry name" value="T3SS_substrate_exporter"/>
</dbReference>
<feature type="region of interest" description="Disordered" evidence="1">
    <location>
        <begin position="356"/>
        <end position="395"/>
    </location>
</feature>
<keyword evidence="3" id="KW-0966">Cell projection</keyword>
<evidence type="ECO:0000313" key="3">
    <source>
        <dbReference type="EMBL" id="SDF49976.1"/>
    </source>
</evidence>
<dbReference type="Gene3D" id="3.40.1690.10">
    <property type="entry name" value="secretion proteins EscU"/>
    <property type="match status" value="1"/>
</dbReference>
<feature type="transmembrane region" description="Helical" evidence="2">
    <location>
        <begin position="88"/>
        <end position="116"/>
    </location>
</feature>